<evidence type="ECO:0008006" key="4">
    <source>
        <dbReference type="Google" id="ProtNLM"/>
    </source>
</evidence>
<evidence type="ECO:0000313" key="2">
    <source>
        <dbReference type="EMBL" id="OQV16570.1"/>
    </source>
</evidence>
<name>A0A1W0WMX4_HYPEX</name>
<dbReference type="Proteomes" id="UP000192578">
    <property type="component" value="Unassembled WGS sequence"/>
</dbReference>
<accession>A0A1W0WMX4</accession>
<feature type="transmembrane region" description="Helical" evidence="1">
    <location>
        <begin position="303"/>
        <end position="323"/>
    </location>
</feature>
<keyword evidence="1" id="KW-1133">Transmembrane helix</keyword>
<feature type="transmembrane region" description="Helical" evidence="1">
    <location>
        <begin position="116"/>
        <end position="139"/>
    </location>
</feature>
<feature type="transmembrane region" description="Helical" evidence="1">
    <location>
        <begin position="258"/>
        <end position="283"/>
    </location>
</feature>
<reference evidence="3" key="1">
    <citation type="submission" date="2017-01" db="EMBL/GenBank/DDBJ databases">
        <title>Comparative genomics of anhydrobiosis in the tardigrade Hypsibius dujardini.</title>
        <authorList>
            <person name="Yoshida Y."/>
            <person name="Koutsovoulos G."/>
            <person name="Laetsch D."/>
            <person name="Stevens L."/>
            <person name="Kumar S."/>
            <person name="Horikawa D."/>
            <person name="Ishino K."/>
            <person name="Komine S."/>
            <person name="Tomita M."/>
            <person name="Blaxter M."/>
            <person name="Arakawa K."/>
        </authorList>
    </citation>
    <scope>NUCLEOTIDE SEQUENCE [LARGE SCALE GENOMIC DNA]</scope>
    <source>
        <strain evidence="3">Z151</strain>
    </source>
</reference>
<protein>
    <recommendedName>
        <fullName evidence="4">G-protein coupled receptors family 1 profile domain-containing protein</fullName>
    </recommendedName>
</protein>
<dbReference type="Gene3D" id="1.20.1070.10">
    <property type="entry name" value="Rhodopsin 7-helix transmembrane proteins"/>
    <property type="match status" value="1"/>
</dbReference>
<keyword evidence="1" id="KW-0812">Transmembrane</keyword>
<evidence type="ECO:0000313" key="3">
    <source>
        <dbReference type="Proteomes" id="UP000192578"/>
    </source>
</evidence>
<evidence type="ECO:0000256" key="1">
    <source>
        <dbReference type="SAM" id="Phobius"/>
    </source>
</evidence>
<feature type="transmembrane region" description="Helical" evidence="1">
    <location>
        <begin position="35"/>
        <end position="54"/>
    </location>
</feature>
<dbReference type="OrthoDB" id="5970330at2759"/>
<gene>
    <name evidence="2" type="ORF">BV898_09243</name>
</gene>
<dbReference type="EMBL" id="MTYJ01000072">
    <property type="protein sequence ID" value="OQV16570.1"/>
    <property type="molecule type" value="Genomic_DNA"/>
</dbReference>
<organism evidence="2 3">
    <name type="scientific">Hypsibius exemplaris</name>
    <name type="common">Freshwater tardigrade</name>
    <dbReference type="NCBI Taxonomy" id="2072580"/>
    <lineage>
        <taxon>Eukaryota</taxon>
        <taxon>Metazoa</taxon>
        <taxon>Ecdysozoa</taxon>
        <taxon>Tardigrada</taxon>
        <taxon>Eutardigrada</taxon>
        <taxon>Parachela</taxon>
        <taxon>Hypsibioidea</taxon>
        <taxon>Hypsibiidae</taxon>
        <taxon>Hypsibius</taxon>
    </lineage>
</organism>
<comment type="caution">
    <text evidence="2">The sequence shown here is derived from an EMBL/GenBank/DDBJ whole genome shotgun (WGS) entry which is preliminary data.</text>
</comment>
<keyword evidence="3" id="KW-1185">Reference proteome</keyword>
<dbReference type="SUPFAM" id="SSF81321">
    <property type="entry name" value="Family A G protein-coupled receptor-like"/>
    <property type="match status" value="1"/>
</dbReference>
<sequence length="347" mass="38829">MVFYNNTTLIRPAVARDVNCTLTEGQNKALNSLPMTLSFMIVLCQTFNVVVFMRGPSFIQPIGRLSPTVQLLSKVGAITYGILNRICIMNTLLISVDRWVSVEFAVVYRNNITHRRARIAIALTWLVGLFITVPGNAVYHERVIASCNRPVTVTWKINGTASEPWQGEEDNEMKKTTTLTYVVSVEPRAQTVGELLTGVARQPGQRAVLRPDAVPLPGAYSETRLHMNRRKRRSTMPVGPSQVENGRRLVRTRQTVNVVWSSLSASMVVVLGTVMANIPYNVLEIAGLNDNKAGIALLQVQNSMFAVQYIYTPLAYVIFFPVFREVACKPLQLVAHRLRRLWKPCST</sequence>
<dbReference type="AlphaFoldDB" id="A0A1W0WMX4"/>
<proteinExistence type="predicted"/>
<keyword evidence="1" id="KW-0472">Membrane</keyword>